<dbReference type="AlphaFoldDB" id="A0A2D3VES1"/>
<evidence type="ECO:0000256" key="1">
    <source>
        <dbReference type="RuleBase" id="RU365086"/>
    </source>
</evidence>
<dbReference type="UniPathway" id="UPA00113">
    <property type="reaction ID" value="UER00529"/>
</dbReference>
<dbReference type="GO" id="GO:0006048">
    <property type="term" value="P:UDP-N-acetylglucosamine biosynthetic process"/>
    <property type="evidence" value="ECO:0007669"/>
    <property type="project" value="UniProtKB-UniRule"/>
</dbReference>
<dbReference type="OrthoDB" id="10039976at2759"/>
<keyword evidence="1" id="KW-0808">Transferase</keyword>
<dbReference type="Proteomes" id="UP000225277">
    <property type="component" value="Unassembled WGS sequence"/>
</dbReference>
<dbReference type="InterPro" id="IPR000182">
    <property type="entry name" value="GNAT_dom"/>
</dbReference>
<feature type="compositionally biased region" description="Low complexity" evidence="2">
    <location>
        <begin position="319"/>
        <end position="338"/>
    </location>
</feature>
<dbReference type="PANTHER" id="PTHR13355:SF11">
    <property type="entry name" value="GLUCOSAMINE 6-PHOSPHATE N-ACETYLTRANSFERASE"/>
    <property type="match status" value="1"/>
</dbReference>
<dbReference type="GeneID" id="35603344"/>
<evidence type="ECO:0000259" key="3">
    <source>
        <dbReference type="PROSITE" id="PS51186"/>
    </source>
</evidence>
<dbReference type="STRING" id="112498.A0A2D3VES1"/>
<comment type="pathway">
    <text evidence="1">Nucleotide-sugar biosynthesis; UDP-N-acetyl-alpha-D-glucosamine biosynthesis; N-acetyl-alpha-D-glucosamine 1-phosphate from alpha-D-glucosamine 6-phosphate (route I): step 1/2.</text>
</comment>
<comment type="catalytic activity">
    <reaction evidence="1">
        <text>D-glucosamine 6-phosphate + acetyl-CoA = N-acetyl-D-glucosamine 6-phosphate + CoA + H(+)</text>
        <dbReference type="Rhea" id="RHEA:10292"/>
        <dbReference type="ChEBI" id="CHEBI:15378"/>
        <dbReference type="ChEBI" id="CHEBI:57287"/>
        <dbReference type="ChEBI" id="CHEBI:57288"/>
        <dbReference type="ChEBI" id="CHEBI:57513"/>
        <dbReference type="ChEBI" id="CHEBI:58725"/>
        <dbReference type="EC" id="2.3.1.4"/>
    </reaction>
</comment>
<protein>
    <recommendedName>
        <fullName evidence="1">Glucosamine 6-phosphate N-acetyltransferase</fullName>
        <ecNumber evidence="1">2.3.1.4</ecNumber>
    </recommendedName>
</protein>
<dbReference type="PANTHER" id="PTHR13355">
    <property type="entry name" value="GLUCOSAMINE 6-PHOSPHATE N-ACETYLTRANSFERASE"/>
    <property type="match status" value="1"/>
</dbReference>
<dbReference type="GO" id="GO:0004343">
    <property type="term" value="F:glucosamine 6-phosphate N-acetyltransferase activity"/>
    <property type="evidence" value="ECO:0007669"/>
    <property type="project" value="UniProtKB-UniRule"/>
</dbReference>
<evidence type="ECO:0000313" key="5">
    <source>
        <dbReference type="Proteomes" id="UP000225277"/>
    </source>
</evidence>
<feature type="domain" description="N-acetyltransferase" evidence="3">
    <location>
        <begin position="111"/>
        <end position="287"/>
    </location>
</feature>
<dbReference type="InterPro" id="IPR016181">
    <property type="entry name" value="Acyl_CoA_acyltransferase"/>
</dbReference>
<dbReference type="Pfam" id="PF00583">
    <property type="entry name" value="Acetyltransf_1"/>
    <property type="match status" value="1"/>
</dbReference>
<proteinExistence type="inferred from homology"/>
<gene>
    <name evidence="4" type="ORF">RCC_08245</name>
</gene>
<accession>A0A2D3VES1</accession>
<dbReference type="SUPFAM" id="SSF55729">
    <property type="entry name" value="Acyl-CoA N-acyltransferases (Nat)"/>
    <property type="match status" value="1"/>
</dbReference>
<reference evidence="4 5" key="1">
    <citation type="submission" date="2016-03" db="EMBL/GenBank/DDBJ databases">
        <authorList>
            <person name="Ploux O."/>
        </authorList>
    </citation>
    <scope>NUCLEOTIDE SEQUENCE [LARGE SCALE GENOMIC DNA]</scope>
    <source>
        <strain evidence="4 5">URUG2</strain>
    </source>
</reference>
<dbReference type="Gene3D" id="3.40.630.30">
    <property type="match status" value="1"/>
</dbReference>
<feature type="compositionally biased region" description="Acidic residues" evidence="2">
    <location>
        <begin position="266"/>
        <end position="284"/>
    </location>
</feature>
<keyword evidence="1" id="KW-0012">Acyltransferase</keyword>
<dbReference type="RefSeq" id="XP_023629265.1">
    <property type="nucleotide sequence ID" value="XM_023773497.1"/>
</dbReference>
<feature type="region of interest" description="Disordered" evidence="2">
    <location>
        <begin position="248"/>
        <end position="345"/>
    </location>
</feature>
<evidence type="ECO:0000256" key="2">
    <source>
        <dbReference type="SAM" id="MobiDB-lite"/>
    </source>
</evidence>
<dbReference type="EC" id="2.3.1.4" evidence="1"/>
<keyword evidence="5" id="KW-1185">Reference proteome</keyword>
<comment type="similarity">
    <text evidence="1">Belongs to the acetyltransferase family. GNA1 subfamily.</text>
</comment>
<feature type="compositionally biased region" description="Basic and acidic residues" evidence="2">
    <location>
        <begin position="285"/>
        <end position="304"/>
    </location>
</feature>
<dbReference type="EMBL" id="FJUY01000013">
    <property type="protein sequence ID" value="CZT22376.1"/>
    <property type="molecule type" value="Genomic_DNA"/>
</dbReference>
<name>A0A2D3VES1_9PEZI</name>
<sequence>MRMRKSAALQSKHTAADVSLLQRRHTNHALAKIEPISAEELFLRPDYPDSNGELFDDLDLVPKTRKSRISFKPTRPVKRVSKPLAAAVAADTPLFPIEIDSAVSKKLPEGYRIRSLQRSDYSKGYTKLKGIGKIKPEAWDARCEYMRSRSDVYTILVIANDAGRVCCTGTLVLERKLTYDMSIVGHIEDIIVAEGHRGKNLSYRMLSQLDRIAYAAGATRTIACTQSPNIPFYAQKNFVETGIEMTRSFVSGSDAEDDDERKQGEYEDEDEERDQDGDGDEERDQNEYEERNKSRSPSFDRLDAELASSTVRLGEVKTSTPRPTSSQSQSSWSVISGSVDHHGLY</sequence>
<organism evidence="4 5">
    <name type="scientific">Ramularia collo-cygni</name>
    <dbReference type="NCBI Taxonomy" id="112498"/>
    <lineage>
        <taxon>Eukaryota</taxon>
        <taxon>Fungi</taxon>
        <taxon>Dikarya</taxon>
        <taxon>Ascomycota</taxon>
        <taxon>Pezizomycotina</taxon>
        <taxon>Dothideomycetes</taxon>
        <taxon>Dothideomycetidae</taxon>
        <taxon>Mycosphaerellales</taxon>
        <taxon>Mycosphaerellaceae</taxon>
        <taxon>Ramularia</taxon>
    </lineage>
</organism>
<dbReference type="InterPro" id="IPR039143">
    <property type="entry name" value="GNPNAT1-like"/>
</dbReference>
<dbReference type="PROSITE" id="PS51186">
    <property type="entry name" value="GNAT"/>
    <property type="match status" value="1"/>
</dbReference>
<evidence type="ECO:0000313" key="4">
    <source>
        <dbReference type="EMBL" id="CZT22376.1"/>
    </source>
</evidence>